<organism evidence="1 2">
    <name type="scientific">Bacillus thuringiensis serovar navarrensis</name>
    <dbReference type="NCBI Taxonomy" id="339658"/>
    <lineage>
        <taxon>Bacteria</taxon>
        <taxon>Bacillati</taxon>
        <taxon>Bacillota</taxon>
        <taxon>Bacilli</taxon>
        <taxon>Bacillales</taxon>
        <taxon>Bacillaceae</taxon>
        <taxon>Bacillus</taxon>
        <taxon>Bacillus cereus group</taxon>
    </lineage>
</organism>
<gene>
    <name evidence="1" type="ORF">BK732_03460</name>
</gene>
<protein>
    <submittedName>
        <fullName evidence="1">Uncharacterized protein</fullName>
    </submittedName>
</protein>
<comment type="caution">
    <text evidence="1">The sequence shown here is derived from an EMBL/GenBank/DDBJ whole genome shotgun (WGS) entry which is preliminary data.</text>
</comment>
<reference evidence="1 2" key="1">
    <citation type="submission" date="2016-10" db="EMBL/GenBank/DDBJ databases">
        <title>Comparative genomics of Bacillus thuringiensis reveals a path to pathogens against multiple invertebrate hosts.</title>
        <authorList>
            <person name="Zheng J."/>
            <person name="Gao Q."/>
            <person name="Liu H."/>
            <person name="Peng D."/>
            <person name="Ruan L."/>
            <person name="Sun M."/>
        </authorList>
    </citation>
    <scope>NUCLEOTIDE SEQUENCE [LARGE SCALE GENOMIC DNA]</scope>
    <source>
        <strain evidence="1">BGSC 4BM1</strain>
    </source>
</reference>
<dbReference type="AlphaFoldDB" id="A0A243AQM9"/>
<proteinExistence type="predicted"/>
<name>A0A243AQM9_BACTU</name>
<accession>A0A243AQM9</accession>
<sequence length="161" mass="18468">MEKIRDILVSKIDTLNDEEQKILKKLISKLKSFAHAPLNRKHCLRMAQFIESEKVTRLVADVIQPYELKLMPNGSFNSYDVIGYYYGISLLTCCVVFEKGDSNKAYAVLENEVIKENEKNTLVAERGGENYYVMARILNIFKTDKECIDSLYSKLSNASIQ</sequence>
<dbReference type="Proteomes" id="UP000194860">
    <property type="component" value="Unassembled WGS sequence"/>
</dbReference>
<evidence type="ECO:0000313" key="2">
    <source>
        <dbReference type="Proteomes" id="UP000194860"/>
    </source>
</evidence>
<evidence type="ECO:0000313" key="1">
    <source>
        <dbReference type="EMBL" id="OTY28112.1"/>
    </source>
</evidence>
<dbReference type="EMBL" id="NFDG01000023">
    <property type="protein sequence ID" value="OTY28112.1"/>
    <property type="molecule type" value="Genomic_DNA"/>
</dbReference>
<dbReference type="RefSeq" id="WP_088031004.1">
    <property type="nucleotide sequence ID" value="NZ_NFDG01000023.1"/>
</dbReference>